<dbReference type="SUPFAM" id="SSF82657">
    <property type="entry name" value="BolA-like"/>
    <property type="match status" value="1"/>
</dbReference>
<evidence type="ECO:0000313" key="3">
    <source>
        <dbReference type="EMBL" id="QCI26449.1"/>
    </source>
</evidence>
<organism evidence="3 4">
    <name type="scientific">Buchnera aphidicola</name>
    <name type="common">Stegophylla sp.</name>
    <dbReference type="NCBI Taxonomy" id="2315800"/>
    <lineage>
        <taxon>Bacteria</taxon>
        <taxon>Pseudomonadati</taxon>
        <taxon>Pseudomonadota</taxon>
        <taxon>Gammaproteobacteria</taxon>
        <taxon>Enterobacterales</taxon>
        <taxon>Erwiniaceae</taxon>
        <taxon>Buchnera</taxon>
    </lineage>
</organism>
<dbReference type="RefSeq" id="WP_158351969.1">
    <property type="nucleotide sequence ID" value="NZ_CP032998.1"/>
</dbReference>
<dbReference type="EMBL" id="CP032998">
    <property type="protein sequence ID" value="QCI26449.1"/>
    <property type="molecule type" value="Genomic_DNA"/>
</dbReference>
<gene>
    <name evidence="3" type="ORF">D9V79_01435</name>
</gene>
<dbReference type="Gene3D" id="3.30.300.90">
    <property type="entry name" value="BolA-like"/>
    <property type="match status" value="1"/>
</dbReference>
<accession>A0A4D6YAJ3</accession>
<dbReference type="AlphaFoldDB" id="A0A4D6YAJ3"/>
<keyword evidence="4" id="KW-1185">Reference proteome</keyword>
<dbReference type="Proteomes" id="UP000298636">
    <property type="component" value="Chromosome"/>
</dbReference>
<evidence type="ECO:0000256" key="2">
    <source>
        <dbReference type="RuleBase" id="RU003860"/>
    </source>
</evidence>
<name>A0A4D6YAJ3_9GAMM</name>
<evidence type="ECO:0000313" key="4">
    <source>
        <dbReference type="Proteomes" id="UP000298636"/>
    </source>
</evidence>
<dbReference type="PANTHER" id="PTHR46229">
    <property type="entry name" value="BOLA TRANSCRIPTION REGULATOR"/>
    <property type="match status" value="1"/>
</dbReference>
<dbReference type="InterPro" id="IPR050961">
    <property type="entry name" value="BolA/IbaG_stress_morph_reg"/>
</dbReference>
<comment type="similarity">
    <text evidence="1 2">Belongs to the BolA/IbaG family.</text>
</comment>
<evidence type="ECO:0000256" key="1">
    <source>
        <dbReference type="ARBA" id="ARBA00005578"/>
    </source>
</evidence>
<reference evidence="3 4" key="1">
    <citation type="submission" date="2018-10" db="EMBL/GenBank/DDBJ databases">
        <title>Comparative functional genomics of the obligate endosymbiont Buchnera aphidicola.</title>
        <authorList>
            <person name="Chong R.A."/>
        </authorList>
    </citation>
    <scope>NUCLEOTIDE SEQUENCE [LARGE SCALE GENOMIC DNA]</scope>
    <source>
        <strain evidence="3 4">Ssp</strain>
    </source>
</reference>
<proteinExistence type="inferred from homology"/>
<dbReference type="InterPro" id="IPR002634">
    <property type="entry name" value="BolA"/>
</dbReference>
<protein>
    <submittedName>
        <fullName evidence="3">BolA family transcriptional regulator</fullName>
    </submittedName>
</protein>
<dbReference type="PANTHER" id="PTHR46229:SF2">
    <property type="entry name" value="BOLA-LIKE PROTEIN 1"/>
    <property type="match status" value="1"/>
</dbReference>
<dbReference type="InterPro" id="IPR036065">
    <property type="entry name" value="BolA-like_sf"/>
</dbReference>
<dbReference type="Pfam" id="PF01722">
    <property type="entry name" value="BolA"/>
    <property type="match status" value="1"/>
</dbReference>
<sequence>MIKTIQKYFKPKYLKIYDNSAYHKIKNNKKHIVIFIVSNKFINKNSLQRQKKMYFILSKKFKNTIYAISMYTYTTKEWYKKKIKYIPNIICQN</sequence>
<dbReference type="PIRSF" id="PIRSF003113">
    <property type="entry name" value="BolA"/>
    <property type="match status" value="1"/>
</dbReference>